<protein>
    <submittedName>
        <fullName evidence="3">Type II secretion system protein</fullName>
    </submittedName>
</protein>
<evidence type="ECO:0000256" key="1">
    <source>
        <dbReference type="ARBA" id="ARBA00022481"/>
    </source>
</evidence>
<accession>A0AAW6TX02</accession>
<dbReference type="PANTHER" id="PTHR30093">
    <property type="entry name" value="GENERAL SECRETION PATHWAY PROTEIN G"/>
    <property type="match status" value="1"/>
</dbReference>
<name>A0AAW6TX02_9BACT</name>
<feature type="transmembrane region" description="Helical" evidence="2">
    <location>
        <begin position="6"/>
        <end position="30"/>
    </location>
</feature>
<keyword evidence="4" id="KW-1185">Reference proteome</keyword>
<dbReference type="NCBIfam" id="TIGR02532">
    <property type="entry name" value="IV_pilin_GFxxxE"/>
    <property type="match status" value="1"/>
</dbReference>
<proteinExistence type="predicted"/>
<dbReference type="InterPro" id="IPR045584">
    <property type="entry name" value="Pilin-like"/>
</dbReference>
<dbReference type="GO" id="GO:0015628">
    <property type="term" value="P:protein secretion by the type II secretion system"/>
    <property type="evidence" value="ECO:0007669"/>
    <property type="project" value="InterPro"/>
</dbReference>
<dbReference type="RefSeq" id="WP_349243395.1">
    <property type="nucleotide sequence ID" value="NZ_JASCXX010000002.1"/>
</dbReference>
<dbReference type="PRINTS" id="PR00813">
    <property type="entry name" value="BCTERIALGSPG"/>
</dbReference>
<dbReference type="InterPro" id="IPR000983">
    <property type="entry name" value="Bac_GSPG_pilin"/>
</dbReference>
<sequence>MCKRDGFTLIELLVVIAVIAVLMAILMPALKIAREQARGISCLANQRSLAQAYIMYADDNDGSICGGFARHTPTDGVPPWVMPPLDYSAGGAIVGMASGDVTLHQRLNGLREGALCPFLRETAVFNCPGDNRKNLGTSLGNTPAHQIYRSYSLPDYLRGTAPSDPKKLFTFKDQANKMLFVEEIYDGSAGNYNHDGWSYIPYDGSLWDPLGIFHSDACTFSFMDGHAERKKWEDKRTIIYCRSRTEAAALGFGKGQIFNPPNPDLEWLDARYPGKTHMGSL</sequence>
<dbReference type="EMBL" id="JASCXX010000002">
    <property type="protein sequence ID" value="MDI6447984.1"/>
    <property type="molecule type" value="Genomic_DNA"/>
</dbReference>
<dbReference type="SUPFAM" id="SSF54523">
    <property type="entry name" value="Pili subunits"/>
    <property type="match status" value="1"/>
</dbReference>
<evidence type="ECO:0000313" key="4">
    <source>
        <dbReference type="Proteomes" id="UP001431776"/>
    </source>
</evidence>
<dbReference type="PANTHER" id="PTHR30093:SF2">
    <property type="entry name" value="TYPE II SECRETION SYSTEM PROTEIN H"/>
    <property type="match status" value="1"/>
</dbReference>
<dbReference type="AlphaFoldDB" id="A0AAW6TX02"/>
<dbReference type="InterPro" id="IPR012902">
    <property type="entry name" value="N_methyl_site"/>
</dbReference>
<keyword evidence="2" id="KW-0472">Membrane</keyword>
<dbReference type="Pfam" id="PF07963">
    <property type="entry name" value="N_methyl"/>
    <property type="match status" value="1"/>
</dbReference>
<evidence type="ECO:0000313" key="3">
    <source>
        <dbReference type="EMBL" id="MDI6447984.1"/>
    </source>
</evidence>
<gene>
    <name evidence="3" type="ORF">QJ522_02915</name>
</gene>
<keyword evidence="2" id="KW-1133">Transmembrane helix</keyword>
<keyword evidence="1" id="KW-0488">Methylation</keyword>
<dbReference type="Proteomes" id="UP001431776">
    <property type="component" value="Unassembled WGS sequence"/>
</dbReference>
<dbReference type="GO" id="GO:0015627">
    <property type="term" value="C:type II protein secretion system complex"/>
    <property type="evidence" value="ECO:0007669"/>
    <property type="project" value="InterPro"/>
</dbReference>
<organism evidence="3 4">
    <name type="scientific">Anaerobaca lacustris</name>
    <dbReference type="NCBI Taxonomy" id="3044600"/>
    <lineage>
        <taxon>Bacteria</taxon>
        <taxon>Pseudomonadati</taxon>
        <taxon>Planctomycetota</taxon>
        <taxon>Phycisphaerae</taxon>
        <taxon>Sedimentisphaerales</taxon>
        <taxon>Anaerobacaceae</taxon>
        <taxon>Anaerobaca</taxon>
    </lineage>
</organism>
<dbReference type="Gene3D" id="3.30.700.10">
    <property type="entry name" value="Glycoprotein, Type 4 Pilin"/>
    <property type="match status" value="1"/>
</dbReference>
<keyword evidence="2" id="KW-0812">Transmembrane</keyword>
<evidence type="ECO:0000256" key="2">
    <source>
        <dbReference type="SAM" id="Phobius"/>
    </source>
</evidence>
<reference evidence="3" key="1">
    <citation type="submission" date="2023-05" db="EMBL/GenBank/DDBJ databases">
        <title>Anaerotaeda fermentans gen. nov., sp. nov., a novel anaerobic planctomycete of the new family within the order Sedimentisphaerales isolated from Taman Peninsula, Russia.</title>
        <authorList>
            <person name="Khomyakova M.A."/>
            <person name="Merkel A.Y."/>
            <person name="Slobodkin A.I."/>
        </authorList>
    </citation>
    <scope>NUCLEOTIDE SEQUENCE</scope>
    <source>
        <strain evidence="3">M17dextr</strain>
    </source>
</reference>
<comment type="caution">
    <text evidence="3">The sequence shown here is derived from an EMBL/GenBank/DDBJ whole genome shotgun (WGS) entry which is preliminary data.</text>
</comment>